<keyword evidence="1" id="KW-0175">Coiled coil</keyword>
<feature type="coiled-coil region" evidence="1">
    <location>
        <begin position="71"/>
        <end position="106"/>
    </location>
</feature>
<proteinExistence type="predicted"/>
<gene>
    <name evidence="2" type="ORF">LCGC14_0528310</name>
</gene>
<comment type="caution">
    <text evidence="2">The sequence shown here is derived from an EMBL/GenBank/DDBJ whole genome shotgun (WGS) entry which is preliminary data.</text>
</comment>
<evidence type="ECO:0008006" key="3">
    <source>
        <dbReference type="Google" id="ProtNLM"/>
    </source>
</evidence>
<accession>A0A0F9RWN5</accession>
<evidence type="ECO:0000313" key="2">
    <source>
        <dbReference type="EMBL" id="KKN60795.1"/>
    </source>
</evidence>
<feature type="coiled-coil region" evidence="1">
    <location>
        <begin position="179"/>
        <end position="213"/>
    </location>
</feature>
<evidence type="ECO:0000256" key="1">
    <source>
        <dbReference type="SAM" id="Coils"/>
    </source>
</evidence>
<dbReference type="EMBL" id="LAZR01000682">
    <property type="protein sequence ID" value="KKN60795.1"/>
    <property type="molecule type" value="Genomic_DNA"/>
</dbReference>
<organism evidence="2">
    <name type="scientific">marine sediment metagenome</name>
    <dbReference type="NCBI Taxonomy" id="412755"/>
    <lineage>
        <taxon>unclassified sequences</taxon>
        <taxon>metagenomes</taxon>
        <taxon>ecological metagenomes</taxon>
    </lineage>
</organism>
<reference evidence="2" key="1">
    <citation type="journal article" date="2015" name="Nature">
        <title>Complex archaea that bridge the gap between prokaryotes and eukaryotes.</title>
        <authorList>
            <person name="Spang A."/>
            <person name="Saw J.H."/>
            <person name="Jorgensen S.L."/>
            <person name="Zaremba-Niedzwiedzka K."/>
            <person name="Martijn J."/>
            <person name="Lind A.E."/>
            <person name="van Eijk R."/>
            <person name="Schleper C."/>
            <person name="Guy L."/>
            <person name="Ettema T.J."/>
        </authorList>
    </citation>
    <scope>NUCLEOTIDE SEQUENCE</scope>
</reference>
<dbReference type="AlphaFoldDB" id="A0A0F9RWN5"/>
<name>A0A0F9RWN5_9ZZZZ</name>
<sequence>MMIQTKFLIFSSMLLLTSISTISLAAGQLYRFPDENGTLTLSTTLPATAAQKGYDVLDATSMRLIERIPPALSEEELLEQATQQKLEAEAKKKAELEAEKVAQANQTQRVYDKTLLTTYRTEQDLIDARDTDIAYRQEQIDIHQKKLPDLKQHLYDVQKQAAERELSGAKITANMQKRLTAAEEEIVIRKQAIADLKQDIEQLTTRYQSDLERLRFLLKGR</sequence>
<protein>
    <recommendedName>
        <fullName evidence="3">DUF4124 domain-containing protein</fullName>
    </recommendedName>
</protein>